<keyword evidence="5" id="KW-0547">Nucleotide-binding</keyword>
<dbReference type="InterPro" id="IPR039421">
    <property type="entry name" value="Type_1_exporter"/>
</dbReference>
<feature type="transmembrane region" description="Helical" evidence="9">
    <location>
        <begin position="16"/>
        <end position="43"/>
    </location>
</feature>
<dbReference type="Pfam" id="PF00005">
    <property type="entry name" value="ABC_tran"/>
    <property type="match status" value="1"/>
</dbReference>
<keyword evidence="3" id="KW-1003">Cell membrane</keyword>
<dbReference type="InterPro" id="IPR027417">
    <property type="entry name" value="P-loop_NTPase"/>
</dbReference>
<dbReference type="EMBL" id="SJPG01000001">
    <property type="protein sequence ID" value="TWT60163.1"/>
    <property type="molecule type" value="Genomic_DNA"/>
</dbReference>
<evidence type="ECO:0000256" key="3">
    <source>
        <dbReference type="ARBA" id="ARBA00022475"/>
    </source>
</evidence>
<proteinExistence type="predicted"/>
<keyword evidence="8 9" id="KW-0472">Membrane</keyword>
<dbReference type="GO" id="GO:0140359">
    <property type="term" value="F:ABC-type transporter activity"/>
    <property type="evidence" value="ECO:0007669"/>
    <property type="project" value="InterPro"/>
</dbReference>
<evidence type="ECO:0000256" key="9">
    <source>
        <dbReference type="SAM" id="Phobius"/>
    </source>
</evidence>
<accession>A0A5C5XCX5</accession>
<protein>
    <submittedName>
        <fullName evidence="12">Lipid A export ATP-binding/permease protein MsbA</fullName>
        <ecNumber evidence="12">3.6.3.-</ecNumber>
    </submittedName>
</protein>
<keyword evidence="7 9" id="KW-1133">Transmembrane helix</keyword>
<dbReference type="SMART" id="SM00382">
    <property type="entry name" value="AAA"/>
    <property type="match status" value="1"/>
</dbReference>
<evidence type="ECO:0000313" key="12">
    <source>
        <dbReference type="EMBL" id="TWT60163.1"/>
    </source>
</evidence>
<dbReference type="SUPFAM" id="SSF52540">
    <property type="entry name" value="P-loop containing nucleoside triphosphate hydrolases"/>
    <property type="match status" value="1"/>
</dbReference>
<dbReference type="Pfam" id="PF00664">
    <property type="entry name" value="ABC_membrane"/>
    <property type="match status" value="1"/>
</dbReference>
<evidence type="ECO:0000256" key="4">
    <source>
        <dbReference type="ARBA" id="ARBA00022692"/>
    </source>
</evidence>
<dbReference type="PANTHER" id="PTHR24221:SF654">
    <property type="entry name" value="ATP-BINDING CASSETTE SUB-FAMILY B MEMBER 6"/>
    <property type="match status" value="1"/>
</dbReference>
<keyword evidence="12" id="KW-0378">Hydrolase</keyword>
<feature type="domain" description="ABC transporter" evidence="10">
    <location>
        <begin position="429"/>
        <end position="655"/>
    </location>
</feature>
<comment type="caution">
    <text evidence="12">The sequence shown here is derived from an EMBL/GenBank/DDBJ whole genome shotgun (WGS) entry which is preliminary data.</text>
</comment>
<keyword evidence="6 12" id="KW-0067">ATP-binding</keyword>
<dbReference type="GO" id="GO:0016887">
    <property type="term" value="F:ATP hydrolysis activity"/>
    <property type="evidence" value="ECO:0007669"/>
    <property type="project" value="InterPro"/>
</dbReference>
<keyword evidence="2" id="KW-0813">Transport</keyword>
<gene>
    <name evidence="12" type="primary">msbA_1</name>
    <name evidence="12" type="ORF">Pan54_08770</name>
</gene>
<dbReference type="SUPFAM" id="SSF90123">
    <property type="entry name" value="ABC transporter transmembrane region"/>
    <property type="match status" value="1"/>
</dbReference>
<dbReference type="PROSITE" id="PS50893">
    <property type="entry name" value="ABC_TRANSPORTER_2"/>
    <property type="match status" value="1"/>
</dbReference>
<evidence type="ECO:0000256" key="8">
    <source>
        <dbReference type="ARBA" id="ARBA00023136"/>
    </source>
</evidence>
<dbReference type="Proteomes" id="UP000316095">
    <property type="component" value="Unassembled WGS sequence"/>
</dbReference>
<evidence type="ECO:0000256" key="6">
    <source>
        <dbReference type="ARBA" id="ARBA00022840"/>
    </source>
</evidence>
<dbReference type="Gene3D" id="3.40.50.300">
    <property type="entry name" value="P-loop containing nucleotide triphosphate hydrolases"/>
    <property type="match status" value="1"/>
</dbReference>
<feature type="domain" description="ABC transmembrane type-1" evidence="11">
    <location>
        <begin position="121"/>
        <end position="395"/>
    </location>
</feature>
<dbReference type="FunFam" id="3.40.50.300:FF:000299">
    <property type="entry name" value="ABC transporter ATP-binding protein/permease"/>
    <property type="match status" value="1"/>
</dbReference>
<evidence type="ECO:0000256" key="1">
    <source>
        <dbReference type="ARBA" id="ARBA00004651"/>
    </source>
</evidence>
<dbReference type="OrthoDB" id="9762778at2"/>
<dbReference type="AlphaFoldDB" id="A0A5C5XCX5"/>
<dbReference type="InterPro" id="IPR017871">
    <property type="entry name" value="ABC_transporter-like_CS"/>
</dbReference>
<comment type="subcellular location">
    <subcellularLocation>
        <location evidence="1">Cell membrane</location>
        <topology evidence="1">Multi-pass membrane protein</topology>
    </subcellularLocation>
</comment>
<dbReference type="InterPro" id="IPR036640">
    <property type="entry name" value="ABC1_TM_sf"/>
</dbReference>
<dbReference type="GO" id="GO:0005886">
    <property type="term" value="C:plasma membrane"/>
    <property type="evidence" value="ECO:0007669"/>
    <property type="project" value="UniProtKB-SubCell"/>
</dbReference>
<dbReference type="Gene3D" id="1.20.1560.10">
    <property type="entry name" value="ABC transporter type 1, transmembrane domain"/>
    <property type="match status" value="1"/>
</dbReference>
<sequence>MQNFGNGLKEAFRYKWLLALSLICSICVASLWSANIGAFFPILEVTLNGQSLREWSANKIDASELAITNYELEIAENNKSLQAAEQANQNEDSLKEYRLNQSRLDSLKAAEVKSLAYHKKLQPYIEAYCPKTAFSTIGMFVVLLLLSTALKHLFLMSNMMLISYVSNEVTRSLRLKVFNHALELDRGTFATYGSAGIMAHITHMSEMMGQGIIGFYSGVVREPLKIISCLTAACFISWRLLLVCIIVTPLVVFLIVAIIKSVRKVAQQLVTESTGMHHVILESLNCIQSVQSYCMEEAERRRFQASTKNMMQVSMRVTFYNELAKPVIEFFGLSMVSIAMLAGSYLVLEQETHLWGIQLLDRPMSISAMLVFFCLLIGASDPIRKISGLFGVVGNGIVAADALQSLLDKKSIIQNPAQPKLLPQTHQEIVFEKTHFAYHGEEYVIRDVNLRIPYRQKVGIIGPNGGGKSTLTSLLCRFYDPQIGAVKIDDLDVREVSLHDLRGRIGLVTQQTELFNETISYNIAYGKDNATQEQIEDAARKAFAHDFIASLPEAYNTQVGQNGQKLSGGQRQRIALARAFLKNPEIMILDEATSQIDLPSENLILQAIREHTHNCTVLFITHRTSVLAIVDTVIEVQHGTVTQRPVMPQEKNQAA</sequence>
<keyword evidence="13" id="KW-1185">Reference proteome</keyword>
<name>A0A5C5XCX5_9PLAN</name>
<evidence type="ECO:0000259" key="11">
    <source>
        <dbReference type="PROSITE" id="PS50929"/>
    </source>
</evidence>
<dbReference type="InterPro" id="IPR003439">
    <property type="entry name" value="ABC_transporter-like_ATP-bd"/>
</dbReference>
<feature type="transmembrane region" description="Helical" evidence="9">
    <location>
        <begin position="240"/>
        <end position="259"/>
    </location>
</feature>
<dbReference type="PROSITE" id="PS00211">
    <property type="entry name" value="ABC_TRANSPORTER_1"/>
    <property type="match status" value="1"/>
</dbReference>
<evidence type="ECO:0000259" key="10">
    <source>
        <dbReference type="PROSITE" id="PS50893"/>
    </source>
</evidence>
<dbReference type="PROSITE" id="PS50929">
    <property type="entry name" value="ABC_TM1F"/>
    <property type="match status" value="1"/>
</dbReference>
<dbReference type="GO" id="GO:0005524">
    <property type="term" value="F:ATP binding"/>
    <property type="evidence" value="ECO:0007669"/>
    <property type="project" value="UniProtKB-KW"/>
</dbReference>
<dbReference type="PANTHER" id="PTHR24221">
    <property type="entry name" value="ATP-BINDING CASSETTE SUB-FAMILY B"/>
    <property type="match status" value="1"/>
</dbReference>
<reference evidence="12 13" key="1">
    <citation type="submission" date="2019-02" db="EMBL/GenBank/DDBJ databases">
        <title>Deep-cultivation of Planctomycetes and their phenomic and genomic characterization uncovers novel biology.</title>
        <authorList>
            <person name="Wiegand S."/>
            <person name="Jogler M."/>
            <person name="Boedeker C."/>
            <person name="Pinto D."/>
            <person name="Vollmers J."/>
            <person name="Rivas-Marin E."/>
            <person name="Kohn T."/>
            <person name="Peeters S.H."/>
            <person name="Heuer A."/>
            <person name="Rast P."/>
            <person name="Oberbeckmann S."/>
            <person name="Bunk B."/>
            <person name="Jeske O."/>
            <person name="Meyerdierks A."/>
            <person name="Storesund J.E."/>
            <person name="Kallscheuer N."/>
            <person name="Luecker S."/>
            <person name="Lage O.M."/>
            <person name="Pohl T."/>
            <person name="Merkel B.J."/>
            <person name="Hornburger P."/>
            <person name="Mueller R.-W."/>
            <person name="Bruemmer F."/>
            <person name="Labrenz M."/>
            <person name="Spormann A.M."/>
            <person name="Op Den Camp H."/>
            <person name="Overmann J."/>
            <person name="Amann R."/>
            <person name="Jetten M.S.M."/>
            <person name="Mascher T."/>
            <person name="Medema M.H."/>
            <person name="Devos D.P."/>
            <person name="Kaster A.-K."/>
            <person name="Ovreas L."/>
            <person name="Rohde M."/>
            <person name="Galperin M.Y."/>
            <person name="Jogler C."/>
        </authorList>
    </citation>
    <scope>NUCLEOTIDE SEQUENCE [LARGE SCALE GENOMIC DNA]</scope>
    <source>
        <strain evidence="12 13">Pan54</strain>
    </source>
</reference>
<dbReference type="EC" id="3.6.3.-" evidence="12"/>
<organism evidence="12 13">
    <name type="scientific">Rubinisphaera italica</name>
    <dbReference type="NCBI Taxonomy" id="2527969"/>
    <lineage>
        <taxon>Bacteria</taxon>
        <taxon>Pseudomonadati</taxon>
        <taxon>Planctomycetota</taxon>
        <taxon>Planctomycetia</taxon>
        <taxon>Planctomycetales</taxon>
        <taxon>Planctomycetaceae</taxon>
        <taxon>Rubinisphaera</taxon>
    </lineage>
</organism>
<dbReference type="InterPro" id="IPR003593">
    <property type="entry name" value="AAA+_ATPase"/>
</dbReference>
<dbReference type="InterPro" id="IPR011527">
    <property type="entry name" value="ABC1_TM_dom"/>
</dbReference>
<keyword evidence="4 9" id="KW-0812">Transmembrane</keyword>
<feature type="transmembrane region" description="Helical" evidence="9">
    <location>
        <begin position="133"/>
        <end position="154"/>
    </location>
</feature>
<evidence type="ECO:0000256" key="7">
    <source>
        <dbReference type="ARBA" id="ARBA00022989"/>
    </source>
</evidence>
<evidence type="ECO:0000256" key="2">
    <source>
        <dbReference type="ARBA" id="ARBA00022448"/>
    </source>
</evidence>
<dbReference type="GO" id="GO:0034040">
    <property type="term" value="F:ATPase-coupled lipid transmembrane transporter activity"/>
    <property type="evidence" value="ECO:0007669"/>
    <property type="project" value="TreeGrafter"/>
</dbReference>
<evidence type="ECO:0000256" key="5">
    <source>
        <dbReference type="ARBA" id="ARBA00022741"/>
    </source>
</evidence>
<evidence type="ECO:0000313" key="13">
    <source>
        <dbReference type="Proteomes" id="UP000316095"/>
    </source>
</evidence>
<dbReference type="RefSeq" id="WP_146502317.1">
    <property type="nucleotide sequence ID" value="NZ_SJPG01000001.1"/>
</dbReference>